<dbReference type="CDD" id="cd00761">
    <property type="entry name" value="Glyco_tranf_GTA_type"/>
    <property type="match status" value="1"/>
</dbReference>
<sequence>MKRKYSIIVPVYNVEKYINECLSSLINQTYKNIEIVVINDGSSDNSLSLIEEYSRIDDRIRVIDQKNMGLGYTRNVGIDNAVGDYILFVDSDDYISLNTCEEIEAVLSYNNEVDIIVLGRYRFADEVYMQDPISKGKTCFETGESYLLHCVKNECFTASSCNKVFNRSFLEKNELRFDTGVLYEDLLFVFKALICSSSLIVMDSPYYYYRWNRKDSIINTIKEKDKDVLYTVNMMEKFLVQKNKIYLKENALYKELIFTWVGNALLFKYPQKKPFSIRANRIVKEVLNDMNFKKYVQYFWVNGSVKKKWKLVAFCALYAYPIFVIGIYLYFNIYKRRS</sequence>
<dbReference type="SUPFAM" id="SSF53448">
    <property type="entry name" value="Nucleotide-diphospho-sugar transferases"/>
    <property type="match status" value="1"/>
</dbReference>
<gene>
    <name evidence="5" type="primary">kfoC_2</name>
    <name evidence="6" type="ORF">DW782_08990</name>
    <name evidence="5" type="ORF">ERS852429_02354</name>
</gene>
<dbReference type="EMBL" id="CYXP01000005">
    <property type="protein sequence ID" value="CUN18543.1"/>
    <property type="molecule type" value="Genomic_DNA"/>
</dbReference>
<evidence type="ECO:0000313" key="8">
    <source>
        <dbReference type="Proteomes" id="UP000284660"/>
    </source>
</evidence>
<dbReference type="Pfam" id="PF00535">
    <property type="entry name" value="Glycos_transf_2"/>
    <property type="match status" value="1"/>
</dbReference>
<evidence type="ECO:0000256" key="1">
    <source>
        <dbReference type="ARBA" id="ARBA00022676"/>
    </source>
</evidence>
<evidence type="ECO:0000313" key="6">
    <source>
        <dbReference type="EMBL" id="RHD75771.1"/>
    </source>
</evidence>
<keyword evidence="1" id="KW-0328">Glycosyltransferase</keyword>
<dbReference type="EMBL" id="QSJN01000004">
    <property type="protein sequence ID" value="RHD75771.1"/>
    <property type="molecule type" value="Genomic_DNA"/>
</dbReference>
<reference evidence="5 7" key="1">
    <citation type="submission" date="2015-09" db="EMBL/GenBank/DDBJ databases">
        <authorList>
            <consortium name="Pathogen Informatics"/>
        </authorList>
    </citation>
    <scope>NUCLEOTIDE SEQUENCE [LARGE SCALE GENOMIC DNA]</scope>
    <source>
        <strain evidence="5 7">2789STDY5608872</strain>
    </source>
</reference>
<evidence type="ECO:0000313" key="5">
    <source>
        <dbReference type="EMBL" id="CUN18543.1"/>
    </source>
</evidence>
<feature type="transmembrane region" description="Helical" evidence="3">
    <location>
        <begin position="311"/>
        <end position="331"/>
    </location>
</feature>
<accession>A0A174RAP7</accession>
<evidence type="ECO:0000313" key="7">
    <source>
        <dbReference type="Proteomes" id="UP000095591"/>
    </source>
</evidence>
<dbReference type="PANTHER" id="PTHR22916:SF51">
    <property type="entry name" value="GLYCOSYLTRANSFERASE EPSH-RELATED"/>
    <property type="match status" value="1"/>
</dbReference>
<keyword evidence="3" id="KW-0812">Transmembrane</keyword>
<dbReference type="InterPro" id="IPR001173">
    <property type="entry name" value="Glyco_trans_2-like"/>
</dbReference>
<keyword evidence="2 6" id="KW-0808">Transferase</keyword>
<proteinExistence type="predicted"/>
<dbReference type="PANTHER" id="PTHR22916">
    <property type="entry name" value="GLYCOSYLTRANSFERASE"/>
    <property type="match status" value="1"/>
</dbReference>
<evidence type="ECO:0000256" key="3">
    <source>
        <dbReference type="SAM" id="Phobius"/>
    </source>
</evidence>
<protein>
    <submittedName>
        <fullName evidence="5">Chondroitin polymerase</fullName>
    </submittedName>
    <submittedName>
        <fullName evidence="6">Glycosyltransferase family 2 protein</fullName>
    </submittedName>
</protein>
<keyword evidence="3" id="KW-1133">Transmembrane helix</keyword>
<dbReference type="AlphaFoldDB" id="A0A174RAP7"/>
<dbReference type="InterPro" id="IPR029044">
    <property type="entry name" value="Nucleotide-diphossugar_trans"/>
</dbReference>
<evidence type="ECO:0000256" key="2">
    <source>
        <dbReference type="ARBA" id="ARBA00022679"/>
    </source>
</evidence>
<organism evidence="6 8">
    <name type="scientific">Parabacteroides distasonis</name>
    <dbReference type="NCBI Taxonomy" id="823"/>
    <lineage>
        <taxon>Bacteria</taxon>
        <taxon>Pseudomonadati</taxon>
        <taxon>Bacteroidota</taxon>
        <taxon>Bacteroidia</taxon>
        <taxon>Bacteroidales</taxon>
        <taxon>Tannerellaceae</taxon>
        <taxon>Parabacteroides</taxon>
    </lineage>
</organism>
<name>A0A174RAP7_PARDI</name>
<feature type="domain" description="Glycosyltransferase 2-like" evidence="4">
    <location>
        <begin position="6"/>
        <end position="172"/>
    </location>
</feature>
<dbReference type="Proteomes" id="UP000095591">
    <property type="component" value="Unassembled WGS sequence"/>
</dbReference>
<evidence type="ECO:0000259" key="4">
    <source>
        <dbReference type="Pfam" id="PF00535"/>
    </source>
</evidence>
<dbReference type="Proteomes" id="UP000284660">
    <property type="component" value="Unassembled WGS sequence"/>
</dbReference>
<dbReference type="Gene3D" id="3.90.550.10">
    <property type="entry name" value="Spore Coat Polysaccharide Biosynthesis Protein SpsA, Chain A"/>
    <property type="match status" value="1"/>
</dbReference>
<reference evidence="6 8" key="2">
    <citation type="submission" date="2018-08" db="EMBL/GenBank/DDBJ databases">
        <title>A genome reference for cultivated species of the human gut microbiota.</title>
        <authorList>
            <person name="Zou Y."/>
            <person name="Xue W."/>
            <person name="Luo G."/>
        </authorList>
    </citation>
    <scope>NUCLEOTIDE SEQUENCE [LARGE SCALE GENOMIC DNA]</scope>
    <source>
        <strain evidence="6 8">AM30-4</strain>
    </source>
</reference>
<dbReference type="GO" id="GO:0016758">
    <property type="term" value="F:hexosyltransferase activity"/>
    <property type="evidence" value="ECO:0007669"/>
    <property type="project" value="UniProtKB-ARBA"/>
</dbReference>
<keyword evidence="3" id="KW-0472">Membrane</keyword>